<name>A0A4P7L4N6_9GAMM</name>
<dbReference type="PROSITE" id="PS00622">
    <property type="entry name" value="HTH_LUXR_1"/>
    <property type="match status" value="1"/>
</dbReference>
<dbReference type="Proteomes" id="UP001177592">
    <property type="component" value="Chromosome"/>
</dbReference>
<dbReference type="Proteomes" id="UP001177595">
    <property type="component" value="Chromosome"/>
</dbReference>
<keyword evidence="5" id="KW-0804">Transcription</keyword>
<dbReference type="InterPro" id="IPR011006">
    <property type="entry name" value="CheY-like_superfamily"/>
</dbReference>
<evidence type="ECO:0000313" key="13">
    <source>
        <dbReference type="Proteomes" id="UP001177592"/>
    </source>
</evidence>
<dbReference type="InterPro" id="IPR058245">
    <property type="entry name" value="NreC/VraR/RcsB-like_REC"/>
</dbReference>
<dbReference type="PRINTS" id="PR00038">
    <property type="entry name" value="HTHLUXR"/>
</dbReference>
<dbReference type="CDD" id="cd06170">
    <property type="entry name" value="LuxR_C_like"/>
    <property type="match status" value="1"/>
</dbReference>
<evidence type="ECO:0000313" key="11">
    <source>
        <dbReference type="EMBL" id="WGM04193.1"/>
    </source>
</evidence>
<proteinExistence type="predicted"/>
<dbReference type="Proteomes" id="UP000295134">
    <property type="component" value="Chromosome"/>
</dbReference>
<dbReference type="GO" id="GO:0000160">
    <property type="term" value="P:phosphorelay signal transduction system"/>
    <property type="evidence" value="ECO:0007669"/>
    <property type="project" value="UniProtKB-KW"/>
</dbReference>
<evidence type="ECO:0000256" key="2">
    <source>
        <dbReference type="ARBA" id="ARBA00023012"/>
    </source>
</evidence>
<dbReference type="GO" id="GO:0003677">
    <property type="term" value="F:DNA binding"/>
    <property type="evidence" value="ECO:0007669"/>
    <property type="project" value="UniProtKB-KW"/>
</dbReference>
<comment type="caution">
    <text evidence="6">Lacks conserved residue(s) required for the propagation of feature annotation.</text>
</comment>
<keyword evidence="13" id="KW-1185">Reference proteome</keyword>
<dbReference type="InterPro" id="IPR001789">
    <property type="entry name" value="Sig_transdc_resp-reg_receiver"/>
</dbReference>
<evidence type="ECO:0000313" key="10">
    <source>
        <dbReference type="EMBL" id="WGM00259.1"/>
    </source>
</evidence>
<feature type="domain" description="HTH luxR-type" evidence="7">
    <location>
        <begin position="142"/>
        <end position="207"/>
    </location>
</feature>
<sequence length="218" mass="24936">MISLLLVEDNEFIRLGMQSIFDKTKGMKIAGHVVSLNQAIQWCRKHTAEIILLNGRTSDYELIKKLQSLIRMIPDIGIIMYSTEKKNIYLMKALEAGARGILSVKAKESDLLHAIRVVKLKQKYLSPDIAQWLVLHQLETEMSNPLNLLSDRELQIMLMVTRGVPVGEIAKQLNLNTKTINSYRYRMFSKLKVRSDVELTHIAITNGLIQTESFYYSA</sequence>
<organism evidence="9 12">
    <name type="scientific">Arsenophonus nasoniae</name>
    <name type="common">son-killer infecting Nasonia vitripennis</name>
    <dbReference type="NCBI Taxonomy" id="638"/>
    <lineage>
        <taxon>Bacteria</taxon>
        <taxon>Pseudomonadati</taxon>
        <taxon>Pseudomonadota</taxon>
        <taxon>Gammaproteobacteria</taxon>
        <taxon>Enterobacterales</taxon>
        <taxon>Morganellaceae</taxon>
        <taxon>Arsenophonus</taxon>
    </lineage>
</organism>
<dbReference type="InterPro" id="IPR039420">
    <property type="entry name" value="WalR-like"/>
</dbReference>
<dbReference type="Pfam" id="PF00196">
    <property type="entry name" value="GerE"/>
    <property type="match status" value="1"/>
</dbReference>
<keyword evidence="3" id="KW-0805">Transcription regulation</keyword>
<evidence type="ECO:0000256" key="5">
    <source>
        <dbReference type="ARBA" id="ARBA00023163"/>
    </source>
</evidence>
<dbReference type="Pfam" id="PF00072">
    <property type="entry name" value="Response_reg"/>
    <property type="match status" value="1"/>
</dbReference>
<evidence type="ECO:0000313" key="12">
    <source>
        <dbReference type="Proteomes" id="UP000295134"/>
    </source>
</evidence>
<dbReference type="AlphaFoldDB" id="A0A4P7L4N6"/>
<keyword evidence="4" id="KW-0238">DNA-binding</keyword>
<gene>
    <name evidence="9" type="primary">uvrY</name>
    <name evidence="9" type="ORF">ArsFIN_24240</name>
    <name evidence="10" type="ORF">QE210_10210</name>
    <name evidence="11" type="ORF">QE258_11040</name>
</gene>
<dbReference type="CDD" id="cd17535">
    <property type="entry name" value="REC_NarL-like"/>
    <property type="match status" value="1"/>
</dbReference>
<protein>
    <submittedName>
        <fullName evidence="10">LuxR C-terminal-related transcriptional regulator</fullName>
    </submittedName>
    <submittedName>
        <fullName evidence="9">Response regulator UvrY</fullName>
    </submittedName>
</protein>
<reference evidence="10" key="2">
    <citation type="submission" date="2023-04" db="EMBL/GenBank/DDBJ databases">
        <title>Genome dynamics across the evolutionary transition to endosymbiosis.</title>
        <authorList>
            <person name="Siozios S."/>
            <person name="Nadal-Jimenez P."/>
            <person name="Azagi T."/>
            <person name="Sprong H."/>
            <person name="Frost C.L."/>
            <person name="Parratt S.R."/>
            <person name="Taylor G."/>
            <person name="Brettell L."/>
            <person name="Lew K.C."/>
            <person name="Croft L."/>
            <person name="King K.C."/>
            <person name="Brockhurst M.A."/>
            <person name="Hypsa V."/>
            <person name="Novakova E."/>
            <person name="Darby A.C."/>
            <person name="Hurst G.D.D."/>
        </authorList>
    </citation>
    <scope>NUCLEOTIDE SEQUENCE</scope>
    <source>
        <strain evidence="11">ANv_CAN</strain>
        <strain evidence="10">APv</strain>
    </source>
</reference>
<reference evidence="9 12" key="1">
    <citation type="submission" date="2019-03" db="EMBL/GenBank/DDBJ databases">
        <title>Long-read sequencing reveals hyperdense prophage content in a complex bacterial symbiont genome.</title>
        <authorList>
            <person name="Frost C.L."/>
            <person name="Siozios S."/>
            <person name="Nadal-Jimenez P."/>
            <person name="Brockhurst M.A."/>
            <person name="King K.C."/>
            <person name="Darby A.C."/>
            <person name="Hurst G.D.D."/>
        </authorList>
    </citation>
    <scope>NUCLEOTIDE SEQUENCE [LARGE SCALE GENOMIC DNA]</scope>
    <source>
        <strain evidence="9 12">FIN</strain>
    </source>
</reference>
<dbReference type="PROSITE" id="PS50110">
    <property type="entry name" value="RESPONSE_REGULATORY"/>
    <property type="match status" value="1"/>
</dbReference>
<evidence type="ECO:0000256" key="1">
    <source>
        <dbReference type="ARBA" id="ARBA00022553"/>
    </source>
</evidence>
<dbReference type="KEGG" id="ans:ArsFIN_24240"/>
<evidence type="ECO:0000256" key="6">
    <source>
        <dbReference type="PROSITE-ProRule" id="PRU00169"/>
    </source>
</evidence>
<evidence type="ECO:0000259" key="8">
    <source>
        <dbReference type="PROSITE" id="PS50110"/>
    </source>
</evidence>
<evidence type="ECO:0000256" key="3">
    <source>
        <dbReference type="ARBA" id="ARBA00023015"/>
    </source>
</evidence>
<keyword evidence="1" id="KW-0597">Phosphoprotein</keyword>
<dbReference type="EMBL" id="CP123523">
    <property type="protein sequence ID" value="WGM04193.1"/>
    <property type="molecule type" value="Genomic_DNA"/>
</dbReference>
<dbReference type="EMBL" id="CP123504">
    <property type="protein sequence ID" value="WGM00259.1"/>
    <property type="molecule type" value="Genomic_DNA"/>
</dbReference>
<dbReference type="SMART" id="SM00421">
    <property type="entry name" value="HTH_LUXR"/>
    <property type="match status" value="1"/>
</dbReference>
<dbReference type="SUPFAM" id="SSF52172">
    <property type="entry name" value="CheY-like"/>
    <property type="match status" value="1"/>
</dbReference>
<dbReference type="PANTHER" id="PTHR43214:SF3">
    <property type="entry name" value="RESPONSE REGULATOR UVRY"/>
    <property type="match status" value="1"/>
</dbReference>
<dbReference type="GeneID" id="96877467"/>
<evidence type="ECO:0000313" key="9">
    <source>
        <dbReference type="EMBL" id="QBY43852.1"/>
    </source>
</evidence>
<dbReference type="GO" id="GO:0006355">
    <property type="term" value="P:regulation of DNA-templated transcription"/>
    <property type="evidence" value="ECO:0007669"/>
    <property type="project" value="InterPro"/>
</dbReference>
<dbReference type="Gene3D" id="3.40.50.2300">
    <property type="match status" value="1"/>
</dbReference>
<accession>A0A4P7L4N6</accession>
<dbReference type="SUPFAM" id="SSF46894">
    <property type="entry name" value="C-terminal effector domain of the bipartite response regulators"/>
    <property type="match status" value="1"/>
</dbReference>
<evidence type="ECO:0000256" key="4">
    <source>
        <dbReference type="ARBA" id="ARBA00023125"/>
    </source>
</evidence>
<keyword evidence="2" id="KW-0902">Two-component regulatory system</keyword>
<feature type="domain" description="Response regulatory" evidence="8">
    <location>
        <begin position="3"/>
        <end position="119"/>
    </location>
</feature>
<dbReference type="PANTHER" id="PTHR43214">
    <property type="entry name" value="TWO-COMPONENT RESPONSE REGULATOR"/>
    <property type="match status" value="1"/>
</dbReference>
<dbReference type="InterPro" id="IPR000792">
    <property type="entry name" value="Tscrpt_reg_LuxR_C"/>
</dbReference>
<dbReference type="RefSeq" id="WP_026823705.1">
    <property type="nucleotide sequence ID" value="NZ_CP038613.1"/>
</dbReference>
<dbReference type="EMBL" id="CP038613">
    <property type="protein sequence ID" value="QBY43852.1"/>
    <property type="molecule type" value="Genomic_DNA"/>
</dbReference>
<dbReference type="PROSITE" id="PS50043">
    <property type="entry name" value="HTH_LUXR_2"/>
    <property type="match status" value="1"/>
</dbReference>
<evidence type="ECO:0000259" key="7">
    <source>
        <dbReference type="PROSITE" id="PS50043"/>
    </source>
</evidence>
<dbReference type="InterPro" id="IPR016032">
    <property type="entry name" value="Sig_transdc_resp-reg_C-effctor"/>
</dbReference>